<evidence type="ECO:0000256" key="7">
    <source>
        <dbReference type="ARBA" id="ARBA00022737"/>
    </source>
</evidence>
<protein>
    <recommendedName>
        <fullName evidence="2">Protein arginine N-methyltransferase 7</fullName>
    </recommendedName>
</protein>
<dbReference type="SUPFAM" id="SSF47473">
    <property type="entry name" value="EF-hand"/>
    <property type="match status" value="1"/>
</dbReference>
<dbReference type="GO" id="GO:0005783">
    <property type="term" value="C:endoplasmic reticulum"/>
    <property type="evidence" value="ECO:0007669"/>
    <property type="project" value="TreeGrafter"/>
</dbReference>
<dbReference type="Pfam" id="PF22528">
    <property type="entry name" value="PRMT_C"/>
    <property type="match status" value="2"/>
</dbReference>
<evidence type="ECO:0000256" key="5">
    <source>
        <dbReference type="ARBA" id="ARBA00022691"/>
    </source>
</evidence>
<dbReference type="GO" id="GO:0005506">
    <property type="term" value="F:iron ion binding"/>
    <property type="evidence" value="ECO:0007669"/>
    <property type="project" value="InterPro"/>
</dbReference>
<keyword evidence="3" id="KW-0489">Methyltransferase</keyword>
<dbReference type="CDD" id="cd00051">
    <property type="entry name" value="EFh"/>
    <property type="match status" value="1"/>
</dbReference>
<evidence type="ECO:0000313" key="15">
    <source>
        <dbReference type="Proteomes" id="UP001152795"/>
    </source>
</evidence>
<dbReference type="GO" id="GO:0032259">
    <property type="term" value="P:methylation"/>
    <property type="evidence" value="ECO:0007669"/>
    <property type="project" value="UniProtKB-KW"/>
</dbReference>
<keyword evidence="11" id="KW-0560">Oxidoreductase</keyword>
<feature type="compositionally biased region" description="Acidic residues" evidence="13">
    <location>
        <begin position="744"/>
        <end position="765"/>
    </location>
</feature>
<dbReference type="Gene3D" id="2.60.120.620">
    <property type="entry name" value="q2cbj1_9rhob like domain"/>
    <property type="match status" value="2"/>
</dbReference>
<dbReference type="GO" id="GO:0005509">
    <property type="term" value="F:calcium ion binding"/>
    <property type="evidence" value="ECO:0007669"/>
    <property type="project" value="InterPro"/>
</dbReference>
<keyword evidence="4" id="KW-0808">Transferase</keyword>
<evidence type="ECO:0000256" key="2">
    <source>
        <dbReference type="ARBA" id="ARBA00018773"/>
    </source>
</evidence>
<dbReference type="InterPro" id="IPR018247">
    <property type="entry name" value="EF_Hand_1_Ca_BS"/>
</dbReference>
<proteinExistence type="predicted"/>
<dbReference type="Gene3D" id="2.70.160.11">
    <property type="entry name" value="Hnrnp arginine n-methyltransferase1"/>
    <property type="match status" value="2"/>
</dbReference>
<evidence type="ECO:0000256" key="6">
    <source>
        <dbReference type="ARBA" id="ARBA00022723"/>
    </source>
</evidence>
<dbReference type="EMBL" id="CACRXK020000126">
    <property type="protein sequence ID" value="CAB3978575.1"/>
    <property type="molecule type" value="Genomic_DNA"/>
</dbReference>
<dbReference type="SMART" id="SM00702">
    <property type="entry name" value="P4Hc"/>
    <property type="match status" value="2"/>
</dbReference>
<dbReference type="GO" id="GO:0016274">
    <property type="term" value="F:protein-arginine N-methyltransferase activity"/>
    <property type="evidence" value="ECO:0007669"/>
    <property type="project" value="InterPro"/>
</dbReference>
<dbReference type="GO" id="GO:0031418">
    <property type="term" value="F:L-ascorbic acid binding"/>
    <property type="evidence" value="ECO:0007669"/>
    <property type="project" value="UniProtKB-KW"/>
</dbReference>
<evidence type="ECO:0000256" key="8">
    <source>
        <dbReference type="ARBA" id="ARBA00022837"/>
    </source>
</evidence>
<dbReference type="Proteomes" id="UP001152795">
    <property type="component" value="Unassembled WGS sequence"/>
</dbReference>
<dbReference type="InterPro" id="IPR005123">
    <property type="entry name" value="Oxoglu/Fe-dep_dioxygenase_dom"/>
</dbReference>
<dbReference type="SMART" id="SM00054">
    <property type="entry name" value="EFh"/>
    <property type="match status" value="2"/>
</dbReference>
<feature type="region of interest" description="Disordered" evidence="13">
    <location>
        <begin position="734"/>
        <end position="768"/>
    </location>
</feature>
<dbReference type="GO" id="GO:0004656">
    <property type="term" value="F:procollagen-proline 4-dioxygenase activity"/>
    <property type="evidence" value="ECO:0007669"/>
    <property type="project" value="TreeGrafter"/>
</dbReference>
<accession>A0A6S7FGI9</accession>
<keyword evidence="5" id="KW-0949">S-adenosyl-L-methionine</keyword>
<comment type="cofactor">
    <cofactor evidence="1">
        <name>L-ascorbate</name>
        <dbReference type="ChEBI" id="CHEBI:38290"/>
    </cofactor>
</comment>
<dbReference type="Gene3D" id="3.40.50.150">
    <property type="entry name" value="Vaccinia Virus protein VP39"/>
    <property type="match status" value="2"/>
</dbReference>
<evidence type="ECO:0000256" key="9">
    <source>
        <dbReference type="ARBA" id="ARBA00022896"/>
    </source>
</evidence>
<dbReference type="PANTHER" id="PTHR10869:SF246">
    <property type="entry name" value="TRANSMEMBRANE PROLYL 4-HYDROXYLASE"/>
    <property type="match status" value="1"/>
</dbReference>
<dbReference type="PROSITE" id="PS00018">
    <property type="entry name" value="EF_HAND_1"/>
    <property type="match status" value="2"/>
</dbReference>
<gene>
    <name evidence="14" type="ORF">PACLA_8A068133</name>
</gene>
<evidence type="ECO:0000256" key="4">
    <source>
        <dbReference type="ARBA" id="ARBA00022679"/>
    </source>
</evidence>
<dbReference type="InterPro" id="IPR025799">
    <property type="entry name" value="Arg_MeTrfase"/>
</dbReference>
<dbReference type="PROSITE" id="PS51678">
    <property type="entry name" value="SAM_MT_PRMT"/>
    <property type="match status" value="2"/>
</dbReference>
<evidence type="ECO:0000256" key="11">
    <source>
        <dbReference type="ARBA" id="ARBA00023002"/>
    </source>
</evidence>
<keyword evidence="12" id="KW-0408">Iron</keyword>
<dbReference type="InterPro" id="IPR002048">
    <property type="entry name" value="EF_hand_dom"/>
</dbReference>
<evidence type="ECO:0000256" key="13">
    <source>
        <dbReference type="SAM" id="MobiDB-lite"/>
    </source>
</evidence>
<dbReference type="FunFam" id="3.40.50.150:FF:000071">
    <property type="entry name" value="Protein arginine N-methyltransferase 7"/>
    <property type="match status" value="1"/>
</dbReference>
<keyword evidence="15" id="KW-1185">Reference proteome</keyword>
<keyword evidence="8" id="KW-0106">Calcium</keyword>
<dbReference type="Pfam" id="PF13640">
    <property type="entry name" value="2OG-FeII_Oxy_3"/>
    <property type="match status" value="2"/>
</dbReference>
<dbReference type="FunFam" id="3.40.50.150:FF:000070">
    <property type="entry name" value="Protein arginine N-methyltransferase 7"/>
    <property type="match status" value="1"/>
</dbReference>
<keyword evidence="7" id="KW-0677">Repeat</keyword>
<evidence type="ECO:0000256" key="10">
    <source>
        <dbReference type="ARBA" id="ARBA00022964"/>
    </source>
</evidence>
<evidence type="ECO:0000256" key="3">
    <source>
        <dbReference type="ARBA" id="ARBA00022603"/>
    </source>
</evidence>
<evidence type="ECO:0000256" key="12">
    <source>
        <dbReference type="ARBA" id="ARBA00023004"/>
    </source>
</evidence>
<evidence type="ECO:0000313" key="14">
    <source>
        <dbReference type="EMBL" id="CAB3978575.1"/>
    </source>
</evidence>
<keyword evidence="10" id="KW-0223">Dioxygenase</keyword>
<dbReference type="PROSITE" id="PS50222">
    <property type="entry name" value="EF_HAND_2"/>
    <property type="match status" value="2"/>
</dbReference>
<dbReference type="InterPro" id="IPR055135">
    <property type="entry name" value="PRMT_dom"/>
</dbReference>
<dbReference type="InterPro" id="IPR045054">
    <property type="entry name" value="P4HA-like"/>
</dbReference>
<dbReference type="InterPro" id="IPR029063">
    <property type="entry name" value="SAM-dependent_MTases_sf"/>
</dbReference>
<reference evidence="14" key="1">
    <citation type="submission" date="2020-04" db="EMBL/GenBank/DDBJ databases">
        <authorList>
            <person name="Alioto T."/>
            <person name="Alioto T."/>
            <person name="Gomez Garrido J."/>
        </authorList>
    </citation>
    <scope>NUCLEOTIDE SEQUENCE</scope>
    <source>
        <strain evidence="14">A484AB</strain>
    </source>
</reference>
<keyword evidence="6" id="KW-0479">Metal-binding</keyword>
<dbReference type="OrthoDB" id="420380at2759"/>
<dbReference type="InterPro" id="IPR044862">
    <property type="entry name" value="Pro_4_hyd_alph_FE2OG_OXY"/>
</dbReference>
<dbReference type="InterPro" id="IPR011992">
    <property type="entry name" value="EF-hand-dom_pair"/>
</dbReference>
<evidence type="ECO:0000256" key="1">
    <source>
        <dbReference type="ARBA" id="ARBA00001961"/>
    </source>
</evidence>
<dbReference type="InterPro" id="IPR006620">
    <property type="entry name" value="Pro_4_hyd_alph"/>
</dbReference>
<keyword evidence="9" id="KW-0847">Vitamin C</keyword>
<dbReference type="CDD" id="cd02440">
    <property type="entry name" value="AdoMet_MTases"/>
    <property type="match status" value="1"/>
</dbReference>
<comment type="caution">
    <text evidence="14">The sequence shown here is derived from an EMBL/GenBank/DDBJ whole genome shotgun (WGS) entry which is preliminary data.</text>
</comment>
<dbReference type="PANTHER" id="PTHR10869">
    <property type="entry name" value="PROLYL 4-HYDROXYLASE ALPHA SUBUNIT"/>
    <property type="match status" value="1"/>
</dbReference>
<name>A0A6S7FGI9_PARCT</name>
<dbReference type="SUPFAM" id="SSF53335">
    <property type="entry name" value="S-adenosyl-L-methionine-dependent methyltransferases"/>
    <property type="match status" value="2"/>
</dbReference>
<sequence>MFCKRFSPTTGREEWCLMEEDYDDRRDILRSLFGDMLHDKERNKQYFRAIRKEVQRFLSEGRNPHCLDIGTGTGLLSMMAAASGVTKITACEAFLPMANVAKEIIHENGFSDVISVVPKSSLDTLIPEDIAERADFVVMELFDTELIGEGLLPSMRHAYKHLLKENATVVPAAATIYVQLFESQTLWEMHQLSPFIYDDEEVTLEVPESIKNCKGAPSVYDVQADEMPLTDFQALTKPLPVLRFLFCDLDEEERYDKLNTETVMTDYKDNEVLSYLSNALVEHQGTAHVILMWWDLHMDKGGEIILSMAPKWMDEDKAKRNEWRDHWMQGIYFMDTPLQVKKGQRLCIQTTHDDFAFWFDVHAENKLQASNLATRGPVCTCGAHTVWSRPRFSMVNDRKRRKQFYTLSKKLVKSGASVGLVISDGSLISILAAMAGFKKIYVLEPEVAARRVIEQVVIANGLMEKIVLLPKTADQLNKTDIGEKIDVILGEPFFVSSLVPWHDLYFWYATRSVMSIFDHHKIKIYPGSACLKAIAVELKDLWKIKAPLGSVEGFNVQAFDKLIESCRVENEENEAEPHSMWEYPCRALSDVFNVQNFNFLNPIPNEKQEIKDAVKFTRQGCCNAVIFWMDYLFDENNTMSTGLTKAMEISNDGYIKNWVKFCKQGVFFVRNPRDIDTASTNSHLKYTVTFEPILFLTLSAVVVKCDKYSKDSQQRGSCSGGFCASKDEYDEPCMDEGRKGDHGDIDDEPTDDDKDEEPEDEPEEFDYPKEGLYRWDPVKLGHTRELELEPDKFYSMITRALDPPIFEIPDFLSGEECEGIINRTKERGLFTSHVHVDPESREYEKKLKGLIGHAKSPAGKFHNWDFNKDGFISKDEVKKFAAESKYLYLSDEEVDEMINKMEFDEFDDVMDIDVVTREEFQNLRTAGMEKYFLEMKATHPKHRDRYSHQTWLPQRGTGDKMLRHIRRRVSKLSRLPMNVVQGGEHLQVVHYNVNGHYHAHYDSQSNKQFPQYKCCHQNLEKLPECRLCRYITVLYYLNQPEAGGETAFPAADVDSFNETEFRKRKQGDQYNLSQFCHTAALVLPPKRGTAVMWYNHYLDDSGWLADLDWKTLHGGCDILKGEKWIANNWLTAPNDPEKHIPNYGTKTVRRMPKVRHRKIGKRSMITRALQPPVFEYATAYCIYDRRPGLSHKLNREIPDFLSEAECDFIMEQALEQGLENSVARGGLTPKLMPILPDNVTGMVKPNELGGLFENWDRDKNGVIDILEMIKFARKKHLLFLNKNDVLDMIEKLNIVEAEDGKITKAEFPNTNILGIDGYFYKLQRLHPKHRDRYSEQTWVSFGRSADKNKTMSRILKRVMKLTELPSHLLYGGEEMQVVRYQPYGHYHAHFDSETHTRQNVPCCHQAQQHKRCKLCRYITVLYYLNDDYKGGETAFPLADNVTLDLSKTKAREDKDMFNLNEYCHSANLIVKAKKRGTAILWYNHKMDYKNGGWLGELDGYSLHGGCMVTEGEKWIANNWLTAPYHYDTETRSIFLNRFEGFGIGP</sequence>
<organism evidence="14 15">
    <name type="scientific">Paramuricea clavata</name>
    <name type="common">Red gorgonian</name>
    <name type="synonym">Violescent sea-whip</name>
    <dbReference type="NCBI Taxonomy" id="317549"/>
    <lineage>
        <taxon>Eukaryota</taxon>
        <taxon>Metazoa</taxon>
        <taxon>Cnidaria</taxon>
        <taxon>Anthozoa</taxon>
        <taxon>Octocorallia</taxon>
        <taxon>Malacalcyonacea</taxon>
        <taxon>Plexauridae</taxon>
        <taxon>Paramuricea</taxon>
    </lineage>
</organism>
<dbReference type="PROSITE" id="PS51471">
    <property type="entry name" value="FE2OG_OXY"/>
    <property type="match status" value="2"/>
</dbReference>